<feature type="region of interest" description="Disordered" evidence="1">
    <location>
        <begin position="1"/>
        <end position="96"/>
    </location>
</feature>
<dbReference type="WBParaSite" id="HDID_0001025001-mRNA-1">
    <property type="protein sequence ID" value="HDID_0001025001-mRNA-1"/>
    <property type="gene ID" value="HDID_0001025001"/>
</dbReference>
<sequence>MDASSSTSSLKRGFETGSSNNSPSPSKKRQSSGTPTVSTERTEVTILEDSLALDPSQEPTEKTDTTVLKEVLANNPSQKSTPSKRAKLDSEEQLNEPVEKEALVDEVETFGEDPEEDPDEVEEFLADVDVLEDEAVLAQVLGVDVASNSAGPTTAEQQEETNRAEDRKLLALMAHFNEDQLSRFEAFRRATFTKSAVSRNNYCHFYLAVPMTWVSIFLVFQGNTSVSREVSWNVSNWKH</sequence>
<evidence type="ECO:0000313" key="4">
    <source>
        <dbReference type="WBParaSite" id="HDID_0001025001-mRNA-1"/>
    </source>
</evidence>
<protein>
    <submittedName>
        <fullName evidence="4">TAFII28 domain-containing protein</fullName>
    </submittedName>
</protein>
<dbReference type="STRING" id="6216.A0A0R3SX09"/>
<name>A0A0R3SX09_HYMDI</name>
<dbReference type="OrthoDB" id="28335at2759"/>
<proteinExistence type="predicted"/>
<accession>A0A0R3SX09</accession>
<reference evidence="4" key="1">
    <citation type="submission" date="2017-02" db="UniProtKB">
        <authorList>
            <consortium name="WormBaseParasite"/>
        </authorList>
    </citation>
    <scope>IDENTIFICATION</scope>
</reference>
<evidence type="ECO:0000313" key="2">
    <source>
        <dbReference type="EMBL" id="VDL62963.1"/>
    </source>
</evidence>
<organism evidence="4">
    <name type="scientific">Hymenolepis diminuta</name>
    <name type="common">Rat tapeworm</name>
    <dbReference type="NCBI Taxonomy" id="6216"/>
    <lineage>
        <taxon>Eukaryota</taxon>
        <taxon>Metazoa</taxon>
        <taxon>Spiralia</taxon>
        <taxon>Lophotrochozoa</taxon>
        <taxon>Platyhelminthes</taxon>
        <taxon>Cestoda</taxon>
        <taxon>Eucestoda</taxon>
        <taxon>Cyclophyllidea</taxon>
        <taxon>Hymenolepididae</taxon>
        <taxon>Hymenolepis</taxon>
    </lineage>
</organism>
<reference evidence="2 3" key="2">
    <citation type="submission" date="2018-11" db="EMBL/GenBank/DDBJ databases">
        <authorList>
            <consortium name="Pathogen Informatics"/>
        </authorList>
    </citation>
    <scope>NUCLEOTIDE SEQUENCE [LARGE SCALE GENOMIC DNA]</scope>
</reference>
<gene>
    <name evidence="2" type="ORF">HDID_LOCUS10248</name>
</gene>
<evidence type="ECO:0000256" key="1">
    <source>
        <dbReference type="SAM" id="MobiDB-lite"/>
    </source>
</evidence>
<feature type="compositionally biased region" description="Polar residues" evidence="1">
    <location>
        <begin position="74"/>
        <end position="83"/>
    </location>
</feature>
<dbReference type="Proteomes" id="UP000274504">
    <property type="component" value="Unassembled WGS sequence"/>
</dbReference>
<dbReference type="AlphaFoldDB" id="A0A0R3SX09"/>
<dbReference type="EMBL" id="UYSG01011589">
    <property type="protein sequence ID" value="VDL62963.1"/>
    <property type="molecule type" value="Genomic_DNA"/>
</dbReference>
<evidence type="ECO:0000313" key="3">
    <source>
        <dbReference type="Proteomes" id="UP000274504"/>
    </source>
</evidence>
<feature type="compositionally biased region" description="Polar residues" evidence="1">
    <location>
        <begin position="1"/>
        <end position="10"/>
    </location>
</feature>